<gene>
    <name evidence="2" type="ORF">DICVIV_08219</name>
</gene>
<dbReference type="GO" id="GO:0003735">
    <property type="term" value="F:structural constituent of ribosome"/>
    <property type="evidence" value="ECO:0007669"/>
    <property type="project" value="InterPro"/>
</dbReference>
<name>A0A0D8XPN6_DICVI</name>
<dbReference type="OrthoDB" id="5863224at2759"/>
<reference evidence="2 3" key="1">
    <citation type="submission" date="2013-11" db="EMBL/GenBank/DDBJ databases">
        <title>Draft genome of the bovine lungworm Dictyocaulus viviparus.</title>
        <authorList>
            <person name="Mitreva M."/>
        </authorList>
    </citation>
    <scope>NUCLEOTIDE SEQUENCE [LARGE SCALE GENOMIC DNA]</scope>
    <source>
        <strain evidence="2 3">HannoverDv2000</strain>
    </source>
</reference>
<dbReference type="AlphaFoldDB" id="A0A0D8XPN6"/>
<dbReference type="InterPro" id="IPR034596">
    <property type="entry name" value="Ribosomal_mL52"/>
</dbReference>
<dbReference type="GO" id="GO:0032543">
    <property type="term" value="P:mitochondrial translation"/>
    <property type="evidence" value="ECO:0007669"/>
    <property type="project" value="InterPro"/>
</dbReference>
<dbReference type="Pfam" id="PF18699">
    <property type="entry name" value="MRPL52"/>
    <property type="match status" value="1"/>
</dbReference>
<feature type="region of interest" description="Disordered" evidence="1">
    <location>
        <begin position="93"/>
        <end position="117"/>
    </location>
</feature>
<protein>
    <submittedName>
        <fullName evidence="2">Uncharacterized protein</fullName>
    </submittedName>
</protein>
<reference evidence="3" key="2">
    <citation type="journal article" date="2016" name="Sci. Rep.">
        <title>Dictyocaulus viviparus genome, variome and transcriptome elucidate lungworm biology and support future intervention.</title>
        <authorList>
            <person name="McNulty S.N."/>
            <person name="Strube C."/>
            <person name="Rosa B.A."/>
            <person name="Martin J.C."/>
            <person name="Tyagi R."/>
            <person name="Choi Y.J."/>
            <person name="Wang Q."/>
            <person name="Hallsworth Pepin K."/>
            <person name="Zhang X."/>
            <person name="Ozersky P."/>
            <person name="Wilson R.K."/>
            <person name="Sternberg P.W."/>
            <person name="Gasser R.B."/>
            <person name="Mitreva M."/>
        </authorList>
    </citation>
    <scope>NUCLEOTIDE SEQUENCE [LARGE SCALE GENOMIC DNA]</scope>
    <source>
        <strain evidence="3">HannoverDv2000</strain>
    </source>
</reference>
<evidence type="ECO:0000313" key="2">
    <source>
        <dbReference type="EMBL" id="KJH45744.1"/>
    </source>
</evidence>
<organism evidence="2 3">
    <name type="scientific">Dictyocaulus viviparus</name>
    <name type="common">Bovine lungworm</name>
    <dbReference type="NCBI Taxonomy" id="29172"/>
    <lineage>
        <taxon>Eukaryota</taxon>
        <taxon>Metazoa</taxon>
        <taxon>Ecdysozoa</taxon>
        <taxon>Nematoda</taxon>
        <taxon>Chromadorea</taxon>
        <taxon>Rhabditida</taxon>
        <taxon>Rhabditina</taxon>
        <taxon>Rhabditomorpha</taxon>
        <taxon>Strongyloidea</taxon>
        <taxon>Metastrongylidae</taxon>
        <taxon>Dictyocaulus</taxon>
    </lineage>
</organism>
<evidence type="ECO:0000313" key="3">
    <source>
        <dbReference type="Proteomes" id="UP000053766"/>
    </source>
</evidence>
<keyword evidence="3" id="KW-1185">Reference proteome</keyword>
<dbReference type="GO" id="GO:0005762">
    <property type="term" value="C:mitochondrial large ribosomal subunit"/>
    <property type="evidence" value="ECO:0007669"/>
    <property type="project" value="InterPro"/>
</dbReference>
<feature type="compositionally biased region" description="Basic and acidic residues" evidence="1">
    <location>
        <begin position="93"/>
        <end position="107"/>
    </location>
</feature>
<dbReference type="Proteomes" id="UP000053766">
    <property type="component" value="Unassembled WGS sequence"/>
</dbReference>
<proteinExistence type="predicted"/>
<dbReference type="EMBL" id="KN716389">
    <property type="protein sequence ID" value="KJH45744.1"/>
    <property type="molecule type" value="Genomic_DNA"/>
</dbReference>
<evidence type="ECO:0000256" key="1">
    <source>
        <dbReference type="SAM" id="MobiDB-lite"/>
    </source>
</evidence>
<sequence length="117" mass="13255">MGQFRHLCTSDAIPTYGPVSKGRLQHWKEPLYSGPHLNPLEVGPDFSFIDGRTVQVTSTIQLNYKLDQIRLAKKIVELLNHINSIEDLHKKVESQREADAKHIDSLRPKSKGVESIV</sequence>
<accession>A0A0D8XPN6</accession>